<dbReference type="EMBL" id="JBHTKJ010000035">
    <property type="protein sequence ID" value="MFD1039322.1"/>
    <property type="molecule type" value="Genomic_DNA"/>
</dbReference>
<dbReference type="Proteomes" id="UP001597040">
    <property type="component" value="Unassembled WGS sequence"/>
</dbReference>
<organism evidence="1 2">
    <name type="scientific">Virgibacillus byunsanensis</name>
    <dbReference type="NCBI Taxonomy" id="570945"/>
    <lineage>
        <taxon>Bacteria</taxon>
        <taxon>Bacillati</taxon>
        <taxon>Bacillota</taxon>
        <taxon>Bacilli</taxon>
        <taxon>Bacillales</taxon>
        <taxon>Bacillaceae</taxon>
        <taxon>Virgibacillus</taxon>
    </lineage>
</organism>
<evidence type="ECO:0000313" key="1">
    <source>
        <dbReference type="EMBL" id="MFD1039322.1"/>
    </source>
</evidence>
<keyword evidence="2" id="KW-1185">Reference proteome</keyword>
<reference evidence="2" key="1">
    <citation type="journal article" date="2019" name="Int. J. Syst. Evol. Microbiol.">
        <title>The Global Catalogue of Microorganisms (GCM) 10K type strain sequencing project: providing services to taxonomists for standard genome sequencing and annotation.</title>
        <authorList>
            <consortium name="The Broad Institute Genomics Platform"/>
            <consortium name="The Broad Institute Genome Sequencing Center for Infectious Disease"/>
            <person name="Wu L."/>
            <person name="Ma J."/>
        </authorList>
    </citation>
    <scope>NUCLEOTIDE SEQUENCE [LARGE SCALE GENOMIC DNA]</scope>
    <source>
        <strain evidence="2">CCUG 56754</strain>
    </source>
</reference>
<evidence type="ECO:0000313" key="2">
    <source>
        <dbReference type="Proteomes" id="UP001597040"/>
    </source>
</evidence>
<accession>A0ABW3LNU1</accession>
<protein>
    <submittedName>
        <fullName evidence="1">Uncharacterized protein</fullName>
    </submittedName>
</protein>
<comment type="caution">
    <text evidence="1">The sequence shown here is derived from an EMBL/GenBank/DDBJ whole genome shotgun (WGS) entry which is preliminary data.</text>
</comment>
<name>A0ABW3LNU1_9BACI</name>
<sequence length="74" mass="8371">MGESIYFTDNFFSKGTTDIFNSEREKVGSLDLKSAFSSRVDILDVVGKVVMKGSSPFLSRKWIVKDHHEQEIGK</sequence>
<gene>
    <name evidence="1" type="ORF">ACFQ3N_13095</name>
</gene>
<dbReference type="RefSeq" id="WP_390362983.1">
    <property type="nucleotide sequence ID" value="NZ_JBHTKJ010000035.1"/>
</dbReference>
<proteinExistence type="predicted"/>